<organism evidence="2 3">
    <name type="scientific">Phaseolus coccineus</name>
    <name type="common">Scarlet runner bean</name>
    <name type="synonym">Phaseolus multiflorus</name>
    <dbReference type="NCBI Taxonomy" id="3886"/>
    <lineage>
        <taxon>Eukaryota</taxon>
        <taxon>Viridiplantae</taxon>
        <taxon>Streptophyta</taxon>
        <taxon>Embryophyta</taxon>
        <taxon>Tracheophyta</taxon>
        <taxon>Spermatophyta</taxon>
        <taxon>Magnoliopsida</taxon>
        <taxon>eudicotyledons</taxon>
        <taxon>Gunneridae</taxon>
        <taxon>Pentapetalae</taxon>
        <taxon>rosids</taxon>
        <taxon>fabids</taxon>
        <taxon>Fabales</taxon>
        <taxon>Fabaceae</taxon>
        <taxon>Papilionoideae</taxon>
        <taxon>50 kb inversion clade</taxon>
        <taxon>NPAAA clade</taxon>
        <taxon>indigoferoid/millettioid clade</taxon>
        <taxon>Phaseoleae</taxon>
        <taxon>Phaseolus</taxon>
    </lineage>
</organism>
<keyword evidence="1" id="KW-0812">Transmembrane</keyword>
<gene>
    <name evidence="2" type="ORF">VNO80_27725</name>
</gene>
<dbReference type="EMBL" id="JAYMYR010000010">
    <property type="protein sequence ID" value="KAK7335727.1"/>
    <property type="molecule type" value="Genomic_DNA"/>
</dbReference>
<protein>
    <submittedName>
        <fullName evidence="2">Uncharacterized protein</fullName>
    </submittedName>
</protein>
<dbReference type="Proteomes" id="UP001374584">
    <property type="component" value="Unassembled WGS sequence"/>
</dbReference>
<comment type="caution">
    <text evidence="2">The sequence shown here is derived from an EMBL/GenBank/DDBJ whole genome shotgun (WGS) entry which is preliminary data.</text>
</comment>
<feature type="transmembrane region" description="Helical" evidence="1">
    <location>
        <begin position="12"/>
        <end position="31"/>
    </location>
</feature>
<evidence type="ECO:0000313" key="3">
    <source>
        <dbReference type="Proteomes" id="UP001374584"/>
    </source>
</evidence>
<keyword evidence="1" id="KW-1133">Transmembrane helix</keyword>
<sequence length="105" mass="11823">MVVADARCHLKAINVVKGQIYICMFCSVLLWSKNCSFPPLTHPLAFLYFTSTLLLLIAYNRHIPVPDTNTHSANIHGLVNMFANSCWVNCLCNTLWKTRSPPTSL</sequence>
<accession>A0AAN9LGS4</accession>
<evidence type="ECO:0000313" key="2">
    <source>
        <dbReference type="EMBL" id="KAK7335727.1"/>
    </source>
</evidence>
<name>A0AAN9LGS4_PHACN</name>
<proteinExistence type="predicted"/>
<evidence type="ECO:0000256" key="1">
    <source>
        <dbReference type="SAM" id="Phobius"/>
    </source>
</evidence>
<feature type="transmembrane region" description="Helical" evidence="1">
    <location>
        <begin position="43"/>
        <end position="59"/>
    </location>
</feature>
<keyword evidence="3" id="KW-1185">Reference proteome</keyword>
<reference evidence="2 3" key="1">
    <citation type="submission" date="2024-01" db="EMBL/GenBank/DDBJ databases">
        <title>The genomes of 5 underutilized Papilionoideae crops provide insights into root nodulation and disease resistanc.</title>
        <authorList>
            <person name="Jiang F."/>
        </authorList>
    </citation>
    <scope>NUCLEOTIDE SEQUENCE [LARGE SCALE GENOMIC DNA]</scope>
    <source>
        <strain evidence="2">JINMINGXINNONG_FW02</strain>
        <tissue evidence="2">Leaves</tissue>
    </source>
</reference>
<keyword evidence="1" id="KW-0472">Membrane</keyword>
<dbReference type="AlphaFoldDB" id="A0AAN9LGS4"/>